<dbReference type="PANTHER" id="PTHR34071:SF2">
    <property type="entry name" value="FLAVIN-NUCLEOTIDE-BINDING PROTEIN"/>
    <property type="match status" value="1"/>
</dbReference>
<dbReference type="Pfam" id="PF02342">
    <property type="entry name" value="TerD"/>
    <property type="match status" value="1"/>
</dbReference>
<dbReference type="InterPro" id="IPR003325">
    <property type="entry name" value="TerD"/>
</dbReference>
<evidence type="ECO:0000313" key="2">
    <source>
        <dbReference type="EMBL" id="HIR04535.1"/>
    </source>
</evidence>
<evidence type="ECO:0000313" key="3">
    <source>
        <dbReference type="Proteomes" id="UP000824250"/>
    </source>
</evidence>
<dbReference type="InterPro" id="IPR024747">
    <property type="entry name" value="Pyridox_Oxase-rel"/>
</dbReference>
<dbReference type="Pfam" id="PF12900">
    <property type="entry name" value="Pyridox_ox_2"/>
    <property type="match status" value="1"/>
</dbReference>
<proteinExistence type="predicted"/>
<gene>
    <name evidence="2" type="ORF">IAB28_00980</name>
</gene>
<comment type="caution">
    <text evidence="2">The sequence shown here is derived from an EMBL/GenBank/DDBJ whole genome shotgun (WGS) entry which is preliminary data.</text>
</comment>
<accession>A0A9D1A2W3</accession>
<dbReference type="EMBL" id="DVGC01000003">
    <property type="protein sequence ID" value="HIR04535.1"/>
    <property type="molecule type" value="Genomic_DNA"/>
</dbReference>
<reference evidence="2" key="1">
    <citation type="submission" date="2020-10" db="EMBL/GenBank/DDBJ databases">
        <authorList>
            <person name="Gilroy R."/>
        </authorList>
    </citation>
    <scope>NUCLEOTIDE SEQUENCE</scope>
    <source>
        <strain evidence="2">CHK180-2868</strain>
    </source>
</reference>
<dbReference type="SUPFAM" id="SSF50475">
    <property type="entry name" value="FMN-binding split barrel"/>
    <property type="match status" value="1"/>
</dbReference>
<organism evidence="2 3">
    <name type="scientific">Candidatus Copromonas faecavium</name>
    <name type="common">nom. illeg.</name>
    <dbReference type="NCBI Taxonomy" id="2840740"/>
    <lineage>
        <taxon>Bacteria</taxon>
        <taxon>Bacillati</taxon>
        <taxon>Bacillota</taxon>
        <taxon>Clostridia</taxon>
        <taxon>Lachnospirales</taxon>
        <taxon>Lachnospiraceae</taxon>
        <taxon>Candidatus Copromonas (nom. illeg.)</taxon>
    </lineage>
</organism>
<protein>
    <submittedName>
        <fullName evidence="2">TerD family protein</fullName>
    </submittedName>
</protein>
<sequence length="405" mass="46168">MIGDIPMRRFESQIHDRKIITAILDQIQIVTVGINDGDYPYVVPLSFGYEATEEKLLVYVHCAREGHKVDLWKKNPKVSLTFCTLTNHPNDLYRGVMHDYRSVMANGIIRHIDRTQSKSGHGTAVQALLRHNGRRPNQFSVPHYMFMDMYVVECEWKHVTAKSEGPIEDISEVPFPTLEEIRKSTAPGFNHSKFFSIKHYLPVSTEGKGMDRELLEAESLHQEIRLLNAGESGKILFRFSWQADGEPAVDGDILTLLLNEEGKLMRRYDIAFYNQKKDRSQAVEFLGDDILNEYGREAVRVDVGKIPEYCHEIAFHMALYRAGELAQNLGMVNHAAAEIVREEDGAVLGRYALPIADPNAQAAVLMRICRAEDGSWMLLPSDGRSFEDWHATEIFAAYGLKRWKE</sequence>
<feature type="domain" description="TerD" evidence="1">
    <location>
        <begin position="229"/>
        <end position="376"/>
    </location>
</feature>
<reference evidence="2" key="2">
    <citation type="journal article" date="2021" name="PeerJ">
        <title>Extensive microbial diversity within the chicken gut microbiome revealed by metagenomics and culture.</title>
        <authorList>
            <person name="Gilroy R."/>
            <person name="Ravi A."/>
            <person name="Getino M."/>
            <person name="Pursley I."/>
            <person name="Horton D.L."/>
            <person name="Alikhan N.F."/>
            <person name="Baker D."/>
            <person name="Gharbi K."/>
            <person name="Hall N."/>
            <person name="Watson M."/>
            <person name="Adriaenssens E.M."/>
            <person name="Foster-Nyarko E."/>
            <person name="Jarju S."/>
            <person name="Secka A."/>
            <person name="Antonio M."/>
            <person name="Oren A."/>
            <person name="Chaudhuri R.R."/>
            <person name="La Ragione R."/>
            <person name="Hildebrand F."/>
            <person name="Pallen M.J."/>
        </authorList>
    </citation>
    <scope>NUCLEOTIDE SEQUENCE</scope>
    <source>
        <strain evidence="2">CHK180-2868</strain>
    </source>
</reference>
<dbReference type="Gene3D" id="2.30.110.10">
    <property type="entry name" value="Electron Transport, Fmn-binding Protein, Chain A"/>
    <property type="match status" value="1"/>
</dbReference>
<dbReference type="InterPro" id="IPR012349">
    <property type="entry name" value="Split_barrel_FMN-bd"/>
</dbReference>
<evidence type="ECO:0000259" key="1">
    <source>
        <dbReference type="Pfam" id="PF02342"/>
    </source>
</evidence>
<dbReference type="PANTHER" id="PTHR34071">
    <property type="entry name" value="5-NITROIMIDAZOLE ANTIBIOTICS RESISTANCE PROTEIN, NIMA-FAMILY-RELATED PROTEIN-RELATED"/>
    <property type="match status" value="1"/>
</dbReference>
<name>A0A9D1A2W3_9FIRM</name>
<dbReference type="CDD" id="cd06974">
    <property type="entry name" value="TerD_like"/>
    <property type="match status" value="1"/>
</dbReference>
<dbReference type="Gene3D" id="2.60.60.30">
    <property type="entry name" value="sav2460 like domains"/>
    <property type="match status" value="1"/>
</dbReference>
<dbReference type="AlphaFoldDB" id="A0A9D1A2W3"/>
<dbReference type="Proteomes" id="UP000824250">
    <property type="component" value="Unassembled WGS sequence"/>
</dbReference>